<proteinExistence type="predicted"/>
<reference evidence="2 3" key="1">
    <citation type="submission" date="2013-11" db="EMBL/GenBank/DDBJ databases">
        <title>The Damaraland mole rat (Fukomys damarensis) genome and evolution of African mole rats.</title>
        <authorList>
            <person name="Gladyshev V.N."/>
            <person name="Fang X."/>
        </authorList>
    </citation>
    <scope>NUCLEOTIDE SEQUENCE [LARGE SCALE GENOMIC DNA]</scope>
    <source>
        <tissue evidence="2">Liver</tissue>
    </source>
</reference>
<dbReference type="Proteomes" id="UP000028990">
    <property type="component" value="Unassembled WGS sequence"/>
</dbReference>
<organism evidence="2 3">
    <name type="scientific">Fukomys damarensis</name>
    <name type="common">Damaraland mole rat</name>
    <name type="synonym">Cryptomys damarensis</name>
    <dbReference type="NCBI Taxonomy" id="885580"/>
    <lineage>
        <taxon>Eukaryota</taxon>
        <taxon>Metazoa</taxon>
        <taxon>Chordata</taxon>
        <taxon>Craniata</taxon>
        <taxon>Vertebrata</taxon>
        <taxon>Euteleostomi</taxon>
        <taxon>Mammalia</taxon>
        <taxon>Eutheria</taxon>
        <taxon>Euarchontoglires</taxon>
        <taxon>Glires</taxon>
        <taxon>Rodentia</taxon>
        <taxon>Hystricomorpha</taxon>
        <taxon>Bathyergidae</taxon>
        <taxon>Fukomys</taxon>
    </lineage>
</organism>
<dbReference type="AlphaFoldDB" id="A0A091CYS3"/>
<feature type="region of interest" description="Disordered" evidence="1">
    <location>
        <begin position="174"/>
        <end position="198"/>
    </location>
</feature>
<protein>
    <submittedName>
        <fullName evidence="2">ELL-associated factor 1</fullName>
    </submittedName>
</protein>
<dbReference type="PANTHER" id="PTHR15970">
    <property type="entry name" value="ELL-ASSOCIATED FACTOR EAF"/>
    <property type="match status" value="1"/>
</dbReference>
<dbReference type="EMBL" id="KN123470">
    <property type="protein sequence ID" value="KFO24964.1"/>
    <property type="molecule type" value="Genomic_DNA"/>
</dbReference>
<dbReference type="GO" id="GO:0006368">
    <property type="term" value="P:transcription elongation by RNA polymerase II"/>
    <property type="evidence" value="ECO:0007669"/>
    <property type="project" value="InterPro"/>
</dbReference>
<dbReference type="PANTHER" id="PTHR15970:SF8">
    <property type="entry name" value="ELL-ASSOCIATED FACTOR 1"/>
    <property type="match status" value="1"/>
</dbReference>
<dbReference type="GO" id="GO:0003711">
    <property type="term" value="F:transcription elongation factor activity"/>
    <property type="evidence" value="ECO:0007669"/>
    <property type="project" value="TreeGrafter"/>
</dbReference>
<name>A0A091CYS3_FUKDA</name>
<evidence type="ECO:0000256" key="1">
    <source>
        <dbReference type="SAM" id="MobiDB-lite"/>
    </source>
</evidence>
<dbReference type="GO" id="GO:0032783">
    <property type="term" value="C:super elongation complex"/>
    <property type="evidence" value="ECO:0007669"/>
    <property type="project" value="InterPro"/>
</dbReference>
<evidence type="ECO:0000313" key="3">
    <source>
        <dbReference type="Proteomes" id="UP000028990"/>
    </source>
</evidence>
<feature type="compositionally biased region" description="Polar residues" evidence="1">
    <location>
        <begin position="102"/>
        <end position="111"/>
    </location>
</feature>
<accession>A0A091CYS3</accession>
<dbReference type="InterPro" id="IPR027093">
    <property type="entry name" value="EAF_fam"/>
</dbReference>
<gene>
    <name evidence="2" type="ORF">H920_13640</name>
</gene>
<evidence type="ECO:0000313" key="2">
    <source>
        <dbReference type="EMBL" id="KFO24964.1"/>
    </source>
</evidence>
<sequence length="198" mass="21774">MASKRRQRRQLLSLLGARHGYVAQRTRVKQPPASVLHHVRLGDNPPEPQLDDIKREARAEVNIIEQMSSSNGSSSLDSESSSGIDDDSSSSGSEDNGPASPPQLSHQQPYNSRPAIADGTSWPQGNDQLMNTLRNDLQLKRHKRNTCLRTERGLKNGQTSTAWRVTEFIGTHMQTKRQPAGYTAPDNTKSPVLVGTGL</sequence>
<keyword evidence="3" id="KW-1185">Reference proteome</keyword>
<feature type="compositionally biased region" description="Low complexity" evidence="1">
    <location>
        <begin position="68"/>
        <end position="97"/>
    </location>
</feature>
<feature type="region of interest" description="Disordered" evidence="1">
    <location>
        <begin position="15"/>
        <end position="128"/>
    </location>
</feature>